<feature type="region of interest" description="Disordered" evidence="1">
    <location>
        <begin position="48"/>
        <end position="74"/>
    </location>
</feature>
<proteinExistence type="predicted"/>
<dbReference type="EMBL" id="HBHK01017677">
    <property type="protein sequence ID" value="CAD9692069.1"/>
    <property type="molecule type" value="Transcribed_RNA"/>
</dbReference>
<feature type="compositionally biased region" description="Acidic residues" evidence="1">
    <location>
        <begin position="65"/>
        <end position="74"/>
    </location>
</feature>
<name>A0A7S2S9I4_9STRA</name>
<reference evidence="2" key="1">
    <citation type="submission" date="2021-01" db="EMBL/GenBank/DDBJ databases">
        <authorList>
            <person name="Corre E."/>
            <person name="Pelletier E."/>
            <person name="Niang G."/>
            <person name="Scheremetjew M."/>
            <person name="Finn R."/>
            <person name="Kale V."/>
            <person name="Holt S."/>
            <person name="Cochrane G."/>
            <person name="Meng A."/>
            <person name="Brown T."/>
            <person name="Cohen L."/>
        </authorList>
    </citation>
    <scope>NUCLEOTIDE SEQUENCE</scope>
    <source>
        <strain evidence="2">NY070348D</strain>
    </source>
</reference>
<dbReference type="CDD" id="cd14279">
    <property type="entry name" value="CUE"/>
    <property type="match status" value="1"/>
</dbReference>
<accession>A0A7S2S9I4</accession>
<evidence type="ECO:0008006" key="3">
    <source>
        <dbReference type="Google" id="ProtNLM"/>
    </source>
</evidence>
<gene>
    <name evidence="2" type="ORF">QSP1433_LOCUS11209</name>
</gene>
<organism evidence="2">
    <name type="scientific">Mucochytrium quahogii</name>
    <dbReference type="NCBI Taxonomy" id="96639"/>
    <lineage>
        <taxon>Eukaryota</taxon>
        <taxon>Sar</taxon>
        <taxon>Stramenopiles</taxon>
        <taxon>Bigyra</taxon>
        <taxon>Labyrinthulomycetes</taxon>
        <taxon>Thraustochytrida</taxon>
        <taxon>Thraustochytriidae</taxon>
        <taxon>Mucochytrium</taxon>
    </lineage>
</organism>
<protein>
    <recommendedName>
        <fullName evidence="3">CUE domain-containing protein</fullName>
    </recommendedName>
</protein>
<dbReference type="AlphaFoldDB" id="A0A7S2S9I4"/>
<feature type="compositionally biased region" description="Low complexity" evidence="1">
    <location>
        <begin position="50"/>
        <end position="64"/>
    </location>
</feature>
<sequence length="417" mass="47640">MDVLRAVFPHIPEDQLQSVLEMCDNSAQRASSWLIDNDWRDLLREIVSETGPAAPQPTTAAGTGLEDDDSEDSAYEYVHEEDEDEEVEEEDVGADYRVNVDELVQIETDSDNEMLLLRPRKKTRTRIGPSIDESSNGARRYWVRFDDAVMLKTHIELLNIILKKCAHHSVSLLNANADLISRDEAIDRFMEYSGPCKCRFGANKEKENSSSSSSGPYSATDAVHSINHTKKSSCKEGYWAHFFDIDDVDEVWRSACSAHLFGQRKIGTVFEIRSCTPEPDMPPDKFDMISSYSKSRRSCSVCLVVPCENEVSAIQAVGVEIVKMLLLKECIYYRHTDPKDAIQRSNKCTTQCTFFRPQSKDDHVLASQYKLSRINQPNQQQVERHSWGSFRLRPPHHHHTDDNFQLYCLEGVKWKPL</sequence>
<evidence type="ECO:0000313" key="2">
    <source>
        <dbReference type="EMBL" id="CAD9692069.1"/>
    </source>
</evidence>
<evidence type="ECO:0000256" key="1">
    <source>
        <dbReference type="SAM" id="MobiDB-lite"/>
    </source>
</evidence>